<organism evidence="2 3">
    <name type="scientific">Bursaphelenchus okinawaensis</name>
    <dbReference type="NCBI Taxonomy" id="465554"/>
    <lineage>
        <taxon>Eukaryota</taxon>
        <taxon>Metazoa</taxon>
        <taxon>Ecdysozoa</taxon>
        <taxon>Nematoda</taxon>
        <taxon>Chromadorea</taxon>
        <taxon>Rhabditida</taxon>
        <taxon>Tylenchina</taxon>
        <taxon>Tylenchomorpha</taxon>
        <taxon>Aphelenchoidea</taxon>
        <taxon>Aphelenchoididae</taxon>
        <taxon>Bursaphelenchus</taxon>
    </lineage>
</organism>
<keyword evidence="3" id="KW-1185">Reference proteome</keyword>
<dbReference type="Proteomes" id="UP000783686">
    <property type="component" value="Unassembled WGS sequence"/>
</dbReference>
<feature type="region of interest" description="Disordered" evidence="1">
    <location>
        <begin position="1"/>
        <end position="25"/>
    </location>
</feature>
<dbReference type="Proteomes" id="UP000614601">
    <property type="component" value="Unassembled WGS sequence"/>
</dbReference>
<dbReference type="EMBL" id="CAJFDH010000006">
    <property type="protein sequence ID" value="CAD5230451.1"/>
    <property type="molecule type" value="Genomic_DNA"/>
</dbReference>
<evidence type="ECO:0000313" key="2">
    <source>
        <dbReference type="EMBL" id="CAD5230451.1"/>
    </source>
</evidence>
<evidence type="ECO:0000256" key="1">
    <source>
        <dbReference type="SAM" id="MobiDB-lite"/>
    </source>
</evidence>
<feature type="compositionally biased region" description="Low complexity" evidence="1">
    <location>
        <begin position="1"/>
        <end position="18"/>
    </location>
</feature>
<name>A0A811LS05_9BILA</name>
<dbReference type="EMBL" id="CAJFCW020000006">
    <property type="protein sequence ID" value="CAG9127761.1"/>
    <property type="molecule type" value="Genomic_DNA"/>
</dbReference>
<feature type="compositionally biased region" description="Polar residues" evidence="1">
    <location>
        <begin position="67"/>
        <end position="78"/>
    </location>
</feature>
<evidence type="ECO:0000313" key="3">
    <source>
        <dbReference type="Proteomes" id="UP000614601"/>
    </source>
</evidence>
<feature type="region of interest" description="Disordered" evidence="1">
    <location>
        <begin position="67"/>
        <end position="103"/>
    </location>
</feature>
<comment type="caution">
    <text evidence="2">The sequence shown here is derived from an EMBL/GenBank/DDBJ whole genome shotgun (WGS) entry which is preliminary data.</text>
</comment>
<protein>
    <submittedName>
        <fullName evidence="2">Uncharacterized protein</fullName>
    </submittedName>
</protein>
<reference evidence="2" key="1">
    <citation type="submission" date="2020-09" db="EMBL/GenBank/DDBJ databases">
        <authorList>
            <person name="Kikuchi T."/>
        </authorList>
    </citation>
    <scope>NUCLEOTIDE SEQUENCE</scope>
    <source>
        <strain evidence="2">SH1</strain>
    </source>
</reference>
<accession>A0A811LS05</accession>
<gene>
    <name evidence="2" type="ORF">BOKJ2_LOCUS14142</name>
</gene>
<dbReference type="AlphaFoldDB" id="A0A811LS05"/>
<proteinExistence type="predicted"/>
<sequence>MCNQTAANEVAAVATTSTPKDSRKGVAKTFEEQLKAADIELPKKKVKKANTAPLSADEVLKAVKQTEGQKVAQQTQPSIEAEEDYNPLARRANQKTRVYSGRPKALSVEDAVPVNKYQGWNSDKLEKKWQASSAERPELEKAFKALAKNEFKVEERIEKARTWRQFYMKLRQDREAAG</sequence>